<accession>A0A3B1DVE4</accession>
<dbReference type="AlphaFoldDB" id="A0A3B1DVE4"/>
<name>A0A3B1DVE4_9ZZZZ</name>
<dbReference type="EMBL" id="UOGK01000022">
    <property type="protein sequence ID" value="VAX35955.1"/>
    <property type="molecule type" value="Genomic_DNA"/>
</dbReference>
<keyword evidence="1" id="KW-1133">Transmembrane helix</keyword>
<protein>
    <submittedName>
        <fullName evidence="2">Uncharacterized protein</fullName>
    </submittedName>
</protein>
<evidence type="ECO:0000313" key="2">
    <source>
        <dbReference type="EMBL" id="VAX35955.1"/>
    </source>
</evidence>
<evidence type="ECO:0000256" key="1">
    <source>
        <dbReference type="SAM" id="Phobius"/>
    </source>
</evidence>
<gene>
    <name evidence="2" type="ORF">MNBD_PLANCTO03-904</name>
</gene>
<sequence length="289" mass="30637">MQRGFAAVWFVVMPLAASIAHAQAGVNSPDQRLNNQDSNKQSMSAPRVFVGPLPLVDTDEYLAEESSADQPLKAAAVESLPLGQGPQSSFRARLESGGHLETTPASGGTPSLKVGEGWWRTAGALVIIIVLILAAAAIVRQLVGRSGGLLHAMGAGGRSPSGLLHVLGRYPIGRGQTLILLKLDRRIMLVCQSVGTKGGGMRTICEINDPEEVASIVLHTAEAEGRTLSNRFREMVSGFESSHSDTESVVQPVEMPAERRQDVAAAPDPVGRLHSRLNTLRAADWEGSA</sequence>
<reference evidence="2" key="1">
    <citation type="submission" date="2018-06" db="EMBL/GenBank/DDBJ databases">
        <authorList>
            <person name="Zhirakovskaya E."/>
        </authorList>
    </citation>
    <scope>NUCLEOTIDE SEQUENCE</scope>
</reference>
<keyword evidence="1" id="KW-0472">Membrane</keyword>
<organism evidence="2">
    <name type="scientific">hydrothermal vent metagenome</name>
    <dbReference type="NCBI Taxonomy" id="652676"/>
    <lineage>
        <taxon>unclassified sequences</taxon>
        <taxon>metagenomes</taxon>
        <taxon>ecological metagenomes</taxon>
    </lineage>
</organism>
<proteinExistence type="predicted"/>
<keyword evidence="1" id="KW-0812">Transmembrane</keyword>
<feature type="transmembrane region" description="Helical" evidence="1">
    <location>
        <begin position="118"/>
        <end position="139"/>
    </location>
</feature>